<reference evidence="1 2" key="1">
    <citation type="submission" date="2014-01" db="EMBL/GenBank/DDBJ databases">
        <authorList>
            <person name="Dobos K."/>
            <person name="Lenaerts A."/>
            <person name="Ordway D."/>
            <person name="DeGroote M.A."/>
            <person name="Parker T."/>
            <person name="Sizemore C."/>
            <person name="Tallon L.J."/>
            <person name="Sadzewicz L.K."/>
            <person name="Sengamalay N."/>
            <person name="Fraser C.M."/>
            <person name="Hine E."/>
            <person name="Shefchek K.A."/>
            <person name="Das S.P."/>
            <person name="Tettelin H."/>
        </authorList>
    </citation>
    <scope>NUCLEOTIDE SEQUENCE [LARGE SCALE GENOMIC DNA]</scope>
    <source>
        <strain evidence="1 2">Harvey</strain>
    </source>
</reference>
<dbReference type="Proteomes" id="UP000020681">
    <property type="component" value="Unassembled WGS sequence"/>
</dbReference>
<evidence type="ECO:0000313" key="2">
    <source>
        <dbReference type="Proteomes" id="UP000020681"/>
    </source>
</evidence>
<organism evidence="1 2">
    <name type="scientific">Mycobacterium ulcerans str. Harvey</name>
    <dbReference type="NCBI Taxonomy" id="1299332"/>
    <lineage>
        <taxon>Bacteria</taxon>
        <taxon>Bacillati</taxon>
        <taxon>Actinomycetota</taxon>
        <taxon>Actinomycetes</taxon>
        <taxon>Mycobacteriales</taxon>
        <taxon>Mycobacteriaceae</taxon>
        <taxon>Mycobacterium</taxon>
        <taxon>Mycobacterium ulcerans group</taxon>
    </lineage>
</organism>
<sequence>MGVLPLQDGGTAVSVVITHSVVDGVAGGLAVFEAINGITRDFGYPPPDRAAGWKACSSIYGMPFVDCQRSSGPCSR</sequence>
<accession>A0ABP3ASJ2</accession>
<keyword evidence="2" id="KW-1185">Reference proteome</keyword>
<proteinExistence type="predicted"/>
<comment type="caution">
    <text evidence="1">The sequence shown here is derived from an EMBL/GenBank/DDBJ whole genome shotgun (WGS) entry which is preliminary data.</text>
</comment>
<evidence type="ECO:0008006" key="3">
    <source>
        <dbReference type="Google" id="ProtNLM"/>
    </source>
</evidence>
<dbReference type="EMBL" id="JAOL01000026">
    <property type="protein sequence ID" value="EUA93997.1"/>
    <property type="molecule type" value="Genomic_DNA"/>
</dbReference>
<evidence type="ECO:0000313" key="1">
    <source>
        <dbReference type="EMBL" id="EUA93997.1"/>
    </source>
</evidence>
<name>A0ABP3ASJ2_MYCUL</name>
<protein>
    <recommendedName>
        <fullName evidence="3">Diacylglycerol O-acyltransferase</fullName>
    </recommendedName>
</protein>
<gene>
    <name evidence="1" type="ORF">I551_8726</name>
</gene>